<feature type="chain" id="PRO_5030832983" evidence="3">
    <location>
        <begin position="51"/>
        <end position="521"/>
    </location>
</feature>
<protein>
    <submittedName>
        <fullName evidence="4">Uncharacterized protein</fullName>
    </submittedName>
</protein>
<organism evidence="4 5">
    <name type="scientific">Nocardiopsis aegyptia</name>
    <dbReference type="NCBI Taxonomy" id="220378"/>
    <lineage>
        <taxon>Bacteria</taxon>
        <taxon>Bacillati</taxon>
        <taxon>Actinomycetota</taxon>
        <taxon>Actinomycetes</taxon>
        <taxon>Streptosporangiales</taxon>
        <taxon>Nocardiopsidaceae</taxon>
        <taxon>Nocardiopsis</taxon>
    </lineage>
</organism>
<evidence type="ECO:0000256" key="3">
    <source>
        <dbReference type="SAM" id="SignalP"/>
    </source>
</evidence>
<feature type="transmembrane region" description="Helical" evidence="2">
    <location>
        <begin position="216"/>
        <end position="234"/>
    </location>
</feature>
<dbReference type="AlphaFoldDB" id="A0A7Z0JBQ2"/>
<proteinExistence type="predicted"/>
<evidence type="ECO:0000313" key="4">
    <source>
        <dbReference type="EMBL" id="NYJ35659.1"/>
    </source>
</evidence>
<keyword evidence="2" id="KW-0812">Transmembrane</keyword>
<dbReference type="RefSeq" id="WP_179824955.1">
    <property type="nucleotide sequence ID" value="NZ_JACCFS010000001.1"/>
</dbReference>
<dbReference type="Proteomes" id="UP000572051">
    <property type="component" value="Unassembled WGS sequence"/>
</dbReference>
<feature type="region of interest" description="Disordered" evidence="1">
    <location>
        <begin position="47"/>
        <end position="72"/>
    </location>
</feature>
<evidence type="ECO:0000256" key="1">
    <source>
        <dbReference type="SAM" id="MobiDB-lite"/>
    </source>
</evidence>
<keyword evidence="2" id="KW-0472">Membrane</keyword>
<evidence type="ECO:0000313" key="5">
    <source>
        <dbReference type="Proteomes" id="UP000572051"/>
    </source>
</evidence>
<sequence>MTLTAAARPLTHRSATTRVARSAAALATGAALASALATALVAVPAAPARADTTAPDTTTGTGTDGTGTDTTGTADATTGYDICPEVYYYVVPEGSPGLEAIADLILDDAERADEIYELNAGRTQADGQALGEDRAVLPEWRLVVPFDSGGEGVYEGRDPLCVVAVDQANALGVAPPTPPPPPPAYTPPPEEEESPAQGETVDLNEEQERPKIDPRILIAGAIGLVLLTLLTLFWQPVFRGIAWPFRTIAAIRRNRPKNPRAARPAVAARRRREATERIADDADAVHRAGGAHSDLLGAPADVPARPVAILTTPDETTAIVPAGATPPATSWRVVNTTTWRYGRGSGVSGPVNFATSTHTMARPVVSGVLVCLGTLEDGHTLVHIDFTRVRGLVAVGGERGLGSDTVRVIADALHAQGLPIRVLKSGQPLHSLIPTTMPDLSAPDPIHGVEQSREHPLVVIVPRPLGTADEHVLGNIPPNTLVVGVGESDLARWQWEAFEDGTVDTGALGLQVIVRVPDRRS</sequence>
<feature type="region of interest" description="Disordered" evidence="1">
    <location>
        <begin position="171"/>
        <end position="208"/>
    </location>
</feature>
<name>A0A7Z0JBQ2_9ACTN</name>
<evidence type="ECO:0000256" key="2">
    <source>
        <dbReference type="SAM" id="Phobius"/>
    </source>
</evidence>
<accession>A0A7Z0JBQ2</accession>
<keyword evidence="3" id="KW-0732">Signal</keyword>
<dbReference type="EMBL" id="JACCFS010000001">
    <property type="protein sequence ID" value="NYJ35659.1"/>
    <property type="molecule type" value="Genomic_DNA"/>
</dbReference>
<feature type="compositionally biased region" description="Pro residues" evidence="1">
    <location>
        <begin position="175"/>
        <end position="188"/>
    </location>
</feature>
<keyword evidence="2" id="KW-1133">Transmembrane helix</keyword>
<comment type="caution">
    <text evidence="4">The sequence shown here is derived from an EMBL/GenBank/DDBJ whole genome shotgun (WGS) entry which is preliminary data.</text>
</comment>
<gene>
    <name evidence="4" type="ORF">HNR10_003540</name>
</gene>
<keyword evidence="5" id="KW-1185">Reference proteome</keyword>
<feature type="signal peptide" evidence="3">
    <location>
        <begin position="1"/>
        <end position="50"/>
    </location>
</feature>
<reference evidence="4 5" key="1">
    <citation type="submission" date="2020-07" db="EMBL/GenBank/DDBJ databases">
        <title>Sequencing the genomes of 1000 actinobacteria strains.</title>
        <authorList>
            <person name="Klenk H.-P."/>
        </authorList>
    </citation>
    <scope>NUCLEOTIDE SEQUENCE [LARGE SCALE GENOMIC DNA]</scope>
    <source>
        <strain evidence="4 5">DSM 44442</strain>
    </source>
</reference>